<accession>A0A1J1HQT0</accession>
<protein>
    <submittedName>
        <fullName evidence="1">CLUMA_CG002428, isoform A</fullName>
    </submittedName>
</protein>
<keyword evidence="2" id="KW-1185">Reference proteome</keyword>
<gene>
    <name evidence="1" type="ORF">CLUMA_CG002428</name>
</gene>
<sequence length="72" mass="8197">MAEGNGASNKKQILWQIVREITSFFNSLHLKNHLPVTSHIAQSIKANLGNYKEKLFTSIKIRQKGLLFIESD</sequence>
<evidence type="ECO:0000313" key="1">
    <source>
        <dbReference type="EMBL" id="CRK88569.1"/>
    </source>
</evidence>
<organism evidence="1 2">
    <name type="scientific">Clunio marinus</name>
    <dbReference type="NCBI Taxonomy" id="568069"/>
    <lineage>
        <taxon>Eukaryota</taxon>
        <taxon>Metazoa</taxon>
        <taxon>Ecdysozoa</taxon>
        <taxon>Arthropoda</taxon>
        <taxon>Hexapoda</taxon>
        <taxon>Insecta</taxon>
        <taxon>Pterygota</taxon>
        <taxon>Neoptera</taxon>
        <taxon>Endopterygota</taxon>
        <taxon>Diptera</taxon>
        <taxon>Nematocera</taxon>
        <taxon>Chironomoidea</taxon>
        <taxon>Chironomidae</taxon>
        <taxon>Clunio</taxon>
    </lineage>
</organism>
<dbReference type="Proteomes" id="UP000183832">
    <property type="component" value="Unassembled WGS sequence"/>
</dbReference>
<reference evidence="1 2" key="1">
    <citation type="submission" date="2015-04" db="EMBL/GenBank/DDBJ databases">
        <authorList>
            <person name="Syromyatnikov M.Y."/>
            <person name="Popov V.N."/>
        </authorList>
    </citation>
    <scope>NUCLEOTIDE SEQUENCE [LARGE SCALE GENOMIC DNA]</scope>
</reference>
<dbReference type="AlphaFoldDB" id="A0A1J1HQT0"/>
<proteinExistence type="predicted"/>
<name>A0A1J1HQT0_9DIPT</name>
<dbReference type="EMBL" id="CVRI01000009">
    <property type="protein sequence ID" value="CRK88569.1"/>
    <property type="molecule type" value="Genomic_DNA"/>
</dbReference>
<evidence type="ECO:0000313" key="2">
    <source>
        <dbReference type="Proteomes" id="UP000183832"/>
    </source>
</evidence>